<dbReference type="Proteomes" id="UP000397656">
    <property type="component" value="Chromosome 1"/>
</dbReference>
<dbReference type="InterPro" id="IPR011650">
    <property type="entry name" value="Peptidase_M20_dimer"/>
</dbReference>
<dbReference type="Pfam" id="PF01546">
    <property type="entry name" value="Peptidase_M20"/>
    <property type="match status" value="1"/>
</dbReference>
<sequence>MQKKLQKIVQQKHALARRAAAAMLLAAVNAGAATLAQPGEPDDKRASQLSGLVTTMYPELDALYKDLHAHPELAFAETRTASRLAGEMRALGFEVTENVGKTGVVALYRNGPGPTIMVRTDMDGLPMEEKTSLPYASKAVTTWNGRESFVAHSCGHDLHMATWVGAARALVAMKAQWRGTLMFVAQPAEEIGAGARAMLADGLFKRFPKPDTALALHTDPRPYGTVSYSVGPMTSAASAFEIVFKGRGGHGSAPNKALDPVIIAARFVTDVQAVTSREKDPMAFGVITVGALQAGSSGNIIPDSAVLRGTIRAYDSGVRELLVDGVRRVARASASAAAAPEPEITITDNGLGVVNSETVVARVEAALQAGLGKDKVARTRPLTTSEDFAEYGGEGVPSMFFLVGVLDPADVSAANKRGGKPLVFNHSPYFAPVPEPSIKTGVTAMSLAVLSLLAAP</sequence>
<dbReference type="Pfam" id="PF07687">
    <property type="entry name" value="M20_dimer"/>
    <property type="match status" value="1"/>
</dbReference>
<dbReference type="Gene3D" id="3.30.70.360">
    <property type="match status" value="1"/>
</dbReference>
<feature type="binding site" evidence="2">
    <location>
        <position position="154"/>
    </location>
    <ligand>
        <name>Mn(2+)</name>
        <dbReference type="ChEBI" id="CHEBI:29035"/>
        <label>2</label>
    </ligand>
</feature>
<evidence type="ECO:0000256" key="1">
    <source>
        <dbReference type="ARBA" id="ARBA00022801"/>
    </source>
</evidence>
<dbReference type="NCBIfam" id="TIGR01891">
    <property type="entry name" value="amidohydrolases"/>
    <property type="match status" value="1"/>
</dbReference>
<evidence type="ECO:0000313" key="5">
    <source>
        <dbReference type="Proteomes" id="UP000397656"/>
    </source>
</evidence>
<dbReference type="InterPro" id="IPR002933">
    <property type="entry name" value="Peptidase_M20"/>
</dbReference>
<dbReference type="Gene3D" id="3.40.630.10">
    <property type="entry name" value="Zn peptidases"/>
    <property type="match status" value="1"/>
</dbReference>
<keyword evidence="2" id="KW-0464">Manganese</keyword>
<reference evidence="4 5" key="1">
    <citation type="submission" date="2020-10" db="EMBL/GenBank/DDBJ databases">
        <title>Complete genome sequence of Cupriavidus basilensis CCUG 49340T.</title>
        <authorList>
            <person name="Salva-Serra F."/>
            <person name="Donoso R.A."/>
            <person name="Cho K.H."/>
            <person name="Yoo J.A."/>
            <person name="Lee K."/>
            <person name="Yoon S.-H."/>
            <person name="Perez-Pantoja D."/>
            <person name="Moore E.R.B."/>
        </authorList>
    </citation>
    <scope>NUCLEOTIDE SEQUENCE [LARGE SCALE GENOMIC DNA]</scope>
    <source>
        <strain evidence="5">CCUG 49340</strain>
    </source>
</reference>
<feature type="domain" description="Peptidase M20 dimerisation" evidence="3">
    <location>
        <begin position="239"/>
        <end position="329"/>
    </location>
</feature>
<dbReference type="SUPFAM" id="SSF55031">
    <property type="entry name" value="Bacterial exopeptidase dimerisation domain"/>
    <property type="match status" value="1"/>
</dbReference>
<dbReference type="GO" id="GO:0019877">
    <property type="term" value="P:diaminopimelate biosynthetic process"/>
    <property type="evidence" value="ECO:0007669"/>
    <property type="project" value="UniProtKB-ARBA"/>
</dbReference>
<dbReference type="GO" id="GO:0050118">
    <property type="term" value="F:N-acetyldiaminopimelate deacetylase activity"/>
    <property type="evidence" value="ECO:0007669"/>
    <property type="project" value="UniProtKB-ARBA"/>
</dbReference>
<keyword evidence="1 4" id="KW-0378">Hydrolase</keyword>
<dbReference type="GO" id="GO:0046872">
    <property type="term" value="F:metal ion binding"/>
    <property type="evidence" value="ECO:0007669"/>
    <property type="project" value="UniProtKB-KW"/>
</dbReference>
<feature type="binding site" evidence="2">
    <location>
        <position position="190"/>
    </location>
    <ligand>
        <name>Mn(2+)</name>
        <dbReference type="ChEBI" id="CHEBI:29035"/>
        <label>2</label>
    </ligand>
</feature>
<dbReference type="FunFam" id="3.30.70.360:FF:000001">
    <property type="entry name" value="N-acetyldiaminopimelate deacetylase"/>
    <property type="match status" value="1"/>
</dbReference>
<protein>
    <submittedName>
        <fullName evidence="4">Amidohydrolase</fullName>
    </submittedName>
</protein>
<dbReference type="SUPFAM" id="SSF53187">
    <property type="entry name" value="Zn-dependent exopeptidases"/>
    <property type="match status" value="1"/>
</dbReference>
<comment type="cofactor">
    <cofactor evidence="2">
        <name>Mn(2+)</name>
        <dbReference type="ChEBI" id="CHEBI:29035"/>
    </cofactor>
    <text evidence="2">The Mn(2+) ion enhances activity.</text>
</comment>
<evidence type="ECO:0000313" key="4">
    <source>
        <dbReference type="EMBL" id="QOT78044.1"/>
    </source>
</evidence>
<organism evidence="4 5">
    <name type="scientific">Cupriavidus basilensis</name>
    <dbReference type="NCBI Taxonomy" id="68895"/>
    <lineage>
        <taxon>Bacteria</taxon>
        <taxon>Pseudomonadati</taxon>
        <taxon>Pseudomonadota</taxon>
        <taxon>Betaproteobacteria</taxon>
        <taxon>Burkholderiales</taxon>
        <taxon>Burkholderiaceae</taxon>
        <taxon>Cupriavidus</taxon>
    </lineage>
</organism>
<dbReference type="PANTHER" id="PTHR11014:SF63">
    <property type="entry name" value="METALLOPEPTIDASE, PUTATIVE (AFU_ORTHOLOGUE AFUA_6G09600)-RELATED"/>
    <property type="match status" value="1"/>
</dbReference>
<dbReference type="PANTHER" id="PTHR11014">
    <property type="entry name" value="PEPTIDASE M20 FAMILY MEMBER"/>
    <property type="match status" value="1"/>
</dbReference>
<gene>
    <name evidence="4" type="ORF">F7R26_008525</name>
</gene>
<dbReference type="AlphaFoldDB" id="A0A643FWF6"/>
<accession>A0A643FWF6</accession>
<dbReference type="EMBL" id="CP062803">
    <property type="protein sequence ID" value="QOT78044.1"/>
    <property type="molecule type" value="Genomic_DNA"/>
</dbReference>
<dbReference type="PIRSF" id="PIRSF005962">
    <property type="entry name" value="Pept_M20D_amidohydro"/>
    <property type="match status" value="1"/>
</dbReference>
<evidence type="ECO:0000256" key="2">
    <source>
        <dbReference type="PIRSR" id="PIRSR005962-1"/>
    </source>
</evidence>
<dbReference type="InterPro" id="IPR017439">
    <property type="entry name" value="Amidohydrolase"/>
</dbReference>
<feature type="binding site" evidence="2">
    <location>
        <position position="426"/>
    </location>
    <ligand>
        <name>Mn(2+)</name>
        <dbReference type="ChEBI" id="CHEBI:29035"/>
        <label>2</label>
    </ligand>
</feature>
<dbReference type="InterPro" id="IPR036264">
    <property type="entry name" value="Bact_exopeptidase_dim_dom"/>
</dbReference>
<name>A0A643FWF6_9BURK</name>
<keyword evidence="2" id="KW-0479">Metal-binding</keyword>
<evidence type="ECO:0000259" key="3">
    <source>
        <dbReference type="Pfam" id="PF07687"/>
    </source>
</evidence>
<feature type="binding site" evidence="2">
    <location>
        <position position="217"/>
    </location>
    <ligand>
        <name>Mn(2+)</name>
        <dbReference type="ChEBI" id="CHEBI:29035"/>
        <label>2</label>
    </ligand>
</feature>
<proteinExistence type="predicted"/>
<feature type="binding site" evidence="2">
    <location>
        <position position="156"/>
    </location>
    <ligand>
        <name>Mn(2+)</name>
        <dbReference type="ChEBI" id="CHEBI:29035"/>
        <label>2</label>
    </ligand>
</feature>